<protein>
    <submittedName>
        <fullName evidence="2">Uncharacterized protein</fullName>
    </submittedName>
</protein>
<reference evidence="3 4" key="1">
    <citation type="submission" date="2019-04" db="EMBL/GenBank/DDBJ databases">
        <title>Draft genome sequences of Streptomyces avermitilis ATCC 31267.</title>
        <authorList>
            <person name="Komaki H."/>
            <person name="Tamura T."/>
            <person name="Hosoyama A."/>
        </authorList>
    </citation>
    <scope>NUCLEOTIDE SEQUENCE [LARGE SCALE GENOMIC DNA]</scope>
    <source>
        <strain evidence="3 4">ATCC 31267</strain>
    </source>
</reference>
<comment type="caution">
    <text evidence="2">The sequence shown here is derived from an EMBL/GenBank/DDBJ whole genome shotgun (WGS) entry which is preliminary data.</text>
</comment>
<sequence length="72" mass="7887">MRANPATVHRTPRLTKADDEPVLFISLQVSGESTVAQDGGRHRVVPSGDGLRAAERGAHRSPDRRVVKLRYA</sequence>
<organism evidence="2 5">
    <name type="scientific">Streptomyces avermitilis</name>
    <dbReference type="NCBI Taxonomy" id="33903"/>
    <lineage>
        <taxon>Bacteria</taxon>
        <taxon>Bacillati</taxon>
        <taxon>Actinomycetota</taxon>
        <taxon>Actinomycetes</taxon>
        <taxon>Kitasatosporales</taxon>
        <taxon>Streptomycetaceae</taxon>
        <taxon>Streptomyces</taxon>
    </lineage>
</organism>
<evidence type="ECO:0000313" key="2">
    <source>
        <dbReference type="EMBL" id="GDY60628.1"/>
    </source>
</evidence>
<evidence type="ECO:0000256" key="1">
    <source>
        <dbReference type="SAM" id="MobiDB-lite"/>
    </source>
</evidence>
<accession>A0A4D4LQA3</accession>
<dbReference type="EMBL" id="BJHY01000001">
    <property type="protein sequence ID" value="GDY79297.1"/>
    <property type="molecule type" value="Genomic_DNA"/>
</dbReference>
<dbReference type="AlphaFoldDB" id="A0A4D4LQA3"/>
<reference evidence="2 5" key="2">
    <citation type="submission" date="2019-04" db="EMBL/GenBank/DDBJ databases">
        <title>Draft genome sequences of Streptomyces avermitilis NBRC 14893.</title>
        <authorList>
            <person name="Komaki H."/>
            <person name="Tamura T."/>
            <person name="Hosoyama A."/>
        </authorList>
    </citation>
    <scope>NUCLEOTIDE SEQUENCE [LARGE SCALE GENOMIC DNA]</scope>
    <source>
        <strain evidence="2 5">NBRC 14893</strain>
    </source>
</reference>
<dbReference type="Proteomes" id="UP000299211">
    <property type="component" value="Unassembled WGS sequence"/>
</dbReference>
<evidence type="ECO:0000313" key="3">
    <source>
        <dbReference type="EMBL" id="GDY79297.1"/>
    </source>
</evidence>
<feature type="compositionally biased region" description="Basic and acidic residues" evidence="1">
    <location>
        <begin position="52"/>
        <end position="66"/>
    </location>
</feature>
<name>A0A4D4LQA3_STRAX</name>
<dbReference type="Proteomes" id="UP000302139">
    <property type="component" value="Unassembled WGS sequence"/>
</dbReference>
<feature type="region of interest" description="Disordered" evidence="1">
    <location>
        <begin position="35"/>
        <end position="72"/>
    </location>
</feature>
<evidence type="ECO:0000313" key="5">
    <source>
        <dbReference type="Proteomes" id="UP000302139"/>
    </source>
</evidence>
<evidence type="ECO:0000313" key="4">
    <source>
        <dbReference type="Proteomes" id="UP000299211"/>
    </source>
</evidence>
<proteinExistence type="predicted"/>
<gene>
    <name evidence="2" type="ORF">SAV14893_000210</name>
    <name evidence="3" type="ORF">SAV31267_087820</name>
</gene>
<dbReference type="EMBL" id="BJHX01000001">
    <property type="protein sequence ID" value="GDY60628.1"/>
    <property type="molecule type" value="Genomic_DNA"/>
</dbReference>